<feature type="chain" id="PRO_5026648460" description="Secreted protein" evidence="1">
    <location>
        <begin position="34"/>
        <end position="110"/>
    </location>
</feature>
<protein>
    <recommendedName>
        <fullName evidence="4">Secreted protein</fullName>
    </recommendedName>
</protein>
<dbReference type="AlphaFoldDB" id="A0A6M4PBN0"/>
<name>A0A6M4PBN0_9ACTN</name>
<feature type="signal peptide" evidence="1">
    <location>
        <begin position="1"/>
        <end position="33"/>
    </location>
</feature>
<proteinExistence type="predicted"/>
<gene>
    <name evidence="2" type="ORF">HKX69_02090</name>
</gene>
<keyword evidence="3" id="KW-1185">Reference proteome</keyword>
<sequence>MRARTTRRRTVTALCLGLLTAGGGALPVPAALAAPAPTPYYYDCASTSEDQRTGTLAGEGCAKVAETAEGDGVWVEDRAGRHDWHCDRVDDVGTSTVRGHGCRAVRKGSW</sequence>
<dbReference type="PROSITE" id="PS51318">
    <property type="entry name" value="TAT"/>
    <property type="match status" value="1"/>
</dbReference>
<evidence type="ECO:0008006" key="4">
    <source>
        <dbReference type="Google" id="ProtNLM"/>
    </source>
</evidence>
<dbReference type="KEGG" id="sarg:HKX69_02090"/>
<dbReference type="Proteomes" id="UP000502641">
    <property type="component" value="Chromosome"/>
</dbReference>
<organism evidence="2 3">
    <name type="scientific">Streptomyces argyrophylli</name>
    <dbReference type="NCBI Taxonomy" id="2726118"/>
    <lineage>
        <taxon>Bacteria</taxon>
        <taxon>Bacillati</taxon>
        <taxon>Actinomycetota</taxon>
        <taxon>Actinomycetes</taxon>
        <taxon>Kitasatosporales</taxon>
        <taxon>Streptomycetaceae</taxon>
        <taxon>Streptomyces</taxon>
    </lineage>
</organism>
<keyword evidence="1" id="KW-0732">Signal</keyword>
<dbReference type="RefSeq" id="WP_171150366.1">
    <property type="nucleotide sequence ID" value="NZ_CP053189.1"/>
</dbReference>
<evidence type="ECO:0000256" key="1">
    <source>
        <dbReference type="SAM" id="SignalP"/>
    </source>
</evidence>
<dbReference type="InterPro" id="IPR006311">
    <property type="entry name" value="TAT_signal"/>
</dbReference>
<evidence type="ECO:0000313" key="3">
    <source>
        <dbReference type="Proteomes" id="UP000502641"/>
    </source>
</evidence>
<evidence type="ECO:0000313" key="2">
    <source>
        <dbReference type="EMBL" id="QJS08468.1"/>
    </source>
</evidence>
<dbReference type="EMBL" id="CP053189">
    <property type="protein sequence ID" value="QJS08468.1"/>
    <property type="molecule type" value="Genomic_DNA"/>
</dbReference>
<reference evidence="2 3" key="1">
    <citation type="submission" date="2020-05" db="EMBL/GenBank/DDBJ databases">
        <authorList>
            <person name="Li K."/>
        </authorList>
    </citation>
    <scope>NUCLEOTIDE SEQUENCE [LARGE SCALE GENOMIC DNA]</scope>
    <source>
        <strain evidence="3">jing01</strain>
    </source>
</reference>
<accession>A0A6M4PBN0</accession>